<feature type="transmembrane region" description="Helical" evidence="6">
    <location>
        <begin position="290"/>
        <end position="312"/>
    </location>
</feature>
<dbReference type="InterPro" id="IPR011701">
    <property type="entry name" value="MFS"/>
</dbReference>
<dbReference type="GeneID" id="38127111"/>
<feature type="transmembrane region" description="Helical" evidence="6">
    <location>
        <begin position="324"/>
        <end position="346"/>
    </location>
</feature>
<dbReference type="Gene3D" id="1.20.1250.20">
    <property type="entry name" value="MFS general substrate transporter like domains"/>
    <property type="match status" value="1"/>
</dbReference>
<dbReference type="PROSITE" id="PS50850">
    <property type="entry name" value="MFS"/>
    <property type="match status" value="1"/>
</dbReference>
<dbReference type="PANTHER" id="PTHR23502:SF181">
    <property type="entry name" value="MAJOR FACILITATOR SUPERFAMILY (MFS) PROFILE DOMAIN-CONTAINING PROTEIN"/>
    <property type="match status" value="1"/>
</dbReference>
<dbReference type="SUPFAM" id="SSF103473">
    <property type="entry name" value="MFS general substrate transporter"/>
    <property type="match status" value="1"/>
</dbReference>
<evidence type="ECO:0000259" key="7">
    <source>
        <dbReference type="PROSITE" id="PS50850"/>
    </source>
</evidence>
<feature type="transmembrane region" description="Helical" evidence="6">
    <location>
        <begin position="95"/>
        <end position="113"/>
    </location>
</feature>
<comment type="caution">
    <text evidence="8">The sequence shown here is derived from an EMBL/GenBank/DDBJ whole genome shotgun (WGS) entry which is preliminary data.</text>
</comment>
<feature type="transmembrane region" description="Helical" evidence="6">
    <location>
        <begin position="215"/>
        <end position="233"/>
    </location>
</feature>
<organism evidence="8 9">
    <name type="scientific">Aspergillus thermomutatus</name>
    <name type="common">Neosartorya pseudofischeri</name>
    <dbReference type="NCBI Taxonomy" id="41047"/>
    <lineage>
        <taxon>Eukaryota</taxon>
        <taxon>Fungi</taxon>
        <taxon>Dikarya</taxon>
        <taxon>Ascomycota</taxon>
        <taxon>Pezizomycotina</taxon>
        <taxon>Eurotiomycetes</taxon>
        <taxon>Eurotiomycetidae</taxon>
        <taxon>Eurotiales</taxon>
        <taxon>Aspergillaceae</taxon>
        <taxon>Aspergillus</taxon>
        <taxon>Aspergillus subgen. Fumigati</taxon>
    </lineage>
</organism>
<dbReference type="Proteomes" id="UP000215305">
    <property type="component" value="Unassembled WGS sequence"/>
</dbReference>
<dbReference type="RefSeq" id="XP_026612757.1">
    <property type="nucleotide sequence ID" value="XM_026758756.1"/>
</dbReference>
<feature type="transmembrane region" description="Helical" evidence="6">
    <location>
        <begin position="154"/>
        <end position="175"/>
    </location>
</feature>
<keyword evidence="9" id="KW-1185">Reference proteome</keyword>
<dbReference type="AlphaFoldDB" id="A0A397GHR5"/>
<comment type="subcellular location">
    <subcellularLocation>
        <location evidence="1">Membrane</location>
        <topology evidence="1">Multi-pass membrane protein</topology>
    </subcellularLocation>
</comment>
<feature type="region of interest" description="Disordered" evidence="5">
    <location>
        <begin position="1"/>
        <end position="25"/>
    </location>
</feature>
<feature type="transmembrane region" description="Helical" evidence="6">
    <location>
        <begin position="57"/>
        <end position="75"/>
    </location>
</feature>
<gene>
    <name evidence="8" type="ORF">CDV56_105137</name>
</gene>
<sequence>MTEMDVPDVECKPVAEMDEYAPEDSGTLRLDSQGYPLRPQPSDDPLDPLNWSFYMKLLVLLQVAFLGFLGPFSQGTINAAFVPLALDLGVSVTEASYTTTIAILFAGFTPLIYAPLSNVYGRRPVYLVSTAIGTAANAACAVCHSWSYLLVARAFVGIGTSVGMGVGASIVADLYFMHERGLYMGIYVVFVTNGAHLAAIIGGLVADDLGWRWCYWVPTITLGATWIFNIFFLPETLYLRDPATGASYTRTKSWVQLLTLKQAPITGKLKFRDFTHCFIMLKYPSVLLCTLYYSIAFGAGTVLFAVTGAATFEHSYGFNTIQVGLAIGLPTTIGSILGEFMAGSISDRALRHANRRHGGSADSESRLRATLPGAFLLPVGVVIEGVCLQYKTHWAGPMMGIGIAAFGLQIVSTPIFAYLTDCYKPQSTELSTLLNFGRLLFSFTLGFYMLPFASSTTFGIAWGVIAAINFASFSGILLLMWKGPTWRRKLASPDFDRGL</sequence>
<feature type="transmembrane region" description="Helical" evidence="6">
    <location>
        <begin position="459"/>
        <end position="481"/>
    </location>
</feature>
<evidence type="ECO:0000256" key="6">
    <source>
        <dbReference type="SAM" id="Phobius"/>
    </source>
</evidence>
<keyword evidence="2 6" id="KW-0812">Transmembrane</keyword>
<evidence type="ECO:0000256" key="4">
    <source>
        <dbReference type="ARBA" id="ARBA00023136"/>
    </source>
</evidence>
<accession>A0A397GHR5</accession>
<dbReference type="STRING" id="41047.A0A397GHR5"/>
<feature type="transmembrane region" description="Helical" evidence="6">
    <location>
        <begin position="125"/>
        <end position="148"/>
    </location>
</feature>
<evidence type="ECO:0000256" key="1">
    <source>
        <dbReference type="ARBA" id="ARBA00004141"/>
    </source>
</evidence>
<dbReference type="GO" id="GO:0022857">
    <property type="term" value="F:transmembrane transporter activity"/>
    <property type="evidence" value="ECO:0007669"/>
    <property type="project" value="InterPro"/>
</dbReference>
<dbReference type="GO" id="GO:0005886">
    <property type="term" value="C:plasma membrane"/>
    <property type="evidence" value="ECO:0007669"/>
    <property type="project" value="TreeGrafter"/>
</dbReference>
<dbReference type="Pfam" id="PF07690">
    <property type="entry name" value="MFS_1"/>
    <property type="match status" value="1"/>
</dbReference>
<dbReference type="OrthoDB" id="2585655at2759"/>
<feature type="domain" description="Major facilitator superfamily (MFS) profile" evidence="7">
    <location>
        <begin position="59"/>
        <end position="484"/>
    </location>
</feature>
<dbReference type="VEuPathDB" id="FungiDB:CDV56_105137"/>
<evidence type="ECO:0000256" key="2">
    <source>
        <dbReference type="ARBA" id="ARBA00022692"/>
    </source>
</evidence>
<dbReference type="InterPro" id="IPR020846">
    <property type="entry name" value="MFS_dom"/>
</dbReference>
<dbReference type="EMBL" id="NKHU02000159">
    <property type="protein sequence ID" value="RHZ50515.1"/>
    <property type="molecule type" value="Genomic_DNA"/>
</dbReference>
<feature type="transmembrane region" description="Helical" evidence="6">
    <location>
        <begin position="398"/>
        <end position="420"/>
    </location>
</feature>
<proteinExistence type="predicted"/>
<reference evidence="8" key="1">
    <citation type="submission" date="2018-08" db="EMBL/GenBank/DDBJ databases">
        <title>Draft genome sequence of azole-resistant Aspergillus thermomutatus (Neosartorya pseudofischeri) strain HMR AF 39, isolated from a human nasal aspirate.</title>
        <authorList>
            <person name="Parent-Michaud M."/>
            <person name="Dufresne P.J."/>
            <person name="Fournier E."/>
            <person name="Martineau C."/>
            <person name="Moreira S."/>
            <person name="Perkins V."/>
            <person name="De Repentigny L."/>
            <person name="Dufresne S.F."/>
        </authorList>
    </citation>
    <scope>NUCLEOTIDE SEQUENCE [LARGE SCALE GENOMIC DNA]</scope>
    <source>
        <strain evidence="8">HMR AF 39</strain>
    </source>
</reference>
<dbReference type="InterPro" id="IPR036259">
    <property type="entry name" value="MFS_trans_sf"/>
</dbReference>
<feature type="transmembrane region" description="Helical" evidence="6">
    <location>
        <begin position="367"/>
        <end position="386"/>
    </location>
</feature>
<name>A0A397GHR5_ASPTH</name>
<dbReference type="PANTHER" id="PTHR23502">
    <property type="entry name" value="MAJOR FACILITATOR SUPERFAMILY"/>
    <property type="match status" value="1"/>
</dbReference>
<keyword evidence="4 6" id="KW-0472">Membrane</keyword>
<evidence type="ECO:0000256" key="5">
    <source>
        <dbReference type="SAM" id="MobiDB-lite"/>
    </source>
</evidence>
<protein>
    <recommendedName>
        <fullName evidence="7">Major facilitator superfamily (MFS) profile domain-containing protein</fullName>
    </recommendedName>
</protein>
<keyword evidence="3 6" id="KW-1133">Transmembrane helix</keyword>
<evidence type="ECO:0000256" key="3">
    <source>
        <dbReference type="ARBA" id="ARBA00022989"/>
    </source>
</evidence>
<feature type="transmembrane region" description="Helical" evidence="6">
    <location>
        <begin position="182"/>
        <end position="203"/>
    </location>
</feature>
<evidence type="ECO:0000313" key="9">
    <source>
        <dbReference type="Proteomes" id="UP000215305"/>
    </source>
</evidence>
<evidence type="ECO:0000313" key="8">
    <source>
        <dbReference type="EMBL" id="RHZ50515.1"/>
    </source>
</evidence>
<feature type="transmembrane region" description="Helical" evidence="6">
    <location>
        <begin position="432"/>
        <end position="453"/>
    </location>
</feature>